<proteinExistence type="predicted"/>
<dbReference type="KEGG" id="cml:BN424_1440"/>
<dbReference type="InterPro" id="IPR014710">
    <property type="entry name" value="RmlC-like_jellyroll"/>
</dbReference>
<dbReference type="Proteomes" id="UP000000212">
    <property type="component" value="Chromosome"/>
</dbReference>
<keyword evidence="6" id="KW-1185">Reference proteome</keyword>
<dbReference type="SUPFAM" id="SSF51215">
    <property type="entry name" value="Regulatory protein AraC"/>
    <property type="match status" value="1"/>
</dbReference>
<evidence type="ECO:0000256" key="3">
    <source>
        <dbReference type="ARBA" id="ARBA00023163"/>
    </source>
</evidence>
<evidence type="ECO:0000256" key="1">
    <source>
        <dbReference type="ARBA" id="ARBA00023015"/>
    </source>
</evidence>
<dbReference type="InterPro" id="IPR003313">
    <property type="entry name" value="AraC-bd"/>
</dbReference>
<dbReference type="Gene3D" id="2.60.120.10">
    <property type="entry name" value="Jelly Rolls"/>
    <property type="match status" value="1"/>
</dbReference>
<dbReference type="Pfam" id="PF02311">
    <property type="entry name" value="AraC_binding"/>
    <property type="match status" value="1"/>
</dbReference>
<keyword evidence="3" id="KW-0804">Transcription</keyword>
<dbReference type="Pfam" id="PF12833">
    <property type="entry name" value="HTH_18"/>
    <property type="match status" value="1"/>
</dbReference>
<evidence type="ECO:0000313" key="5">
    <source>
        <dbReference type="EMBL" id="CCO10881.2"/>
    </source>
</evidence>
<dbReference type="EMBL" id="HE999757">
    <property type="protein sequence ID" value="CCO10881.2"/>
    <property type="molecule type" value="Genomic_DNA"/>
</dbReference>
<keyword evidence="1" id="KW-0805">Transcription regulation</keyword>
<dbReference type="HOGENOM" id="CLU_000445_88_3_9"/>
<evidence type="ECO:0000259" key="4">
    <source>
        <dbReference type="PROSITE" id="PS01124"/>
    </source>
</evidence>
<dbReference type="CDD" id="cd02208">
    <property type="entry name" value="cupin_RmlC-like"/>
    <property type="match status" value="1"/>
</dbReference>
<sequence length="306" mass="36549">MMSRTTYESVQMDENLPMRILHFSHDRPLLLPDGRSYQFDAATLQFVPPHWHRSIELTYVVSGTIHVRQNDKEQIYENESFFVVNSGEIHELSSVPTENFELICFIISYDFIQQFIPAVEKIRFDMGTTNNGYQMLATLFREIMSLYYESQPYSHLQIQARLIEIIYHLCRYYQSEEAEPTSQKYRRSQALNKHILEYIHKHYMDNLTLEQMAKTFSFSREHFSRLFKETFGKTFLNYLNDYRLYCAFPDIVNSRKTIETISMLHGFPSSKALIKQFKETYHETPIQYRKNRVVTILDHNTDKPKH</sequence>
<dbReference type="STRING" id="1234679.BN424_1440"/>
<name>K8EQU0_CARML</name>
<gene>
    <name evidence="5" type="ORF">BN424_1440</name>
</gene>
<protein>
    <submittedName>
        <fullName evidence="5">AraC-like ligand binding domain protein</fullName>
    </submittedName>
</protein>
<dbReference type="PROSITE" id="PS01124">
    <property type="entry name" value="HTH_ARAC_FAMILY_2"/>
    <property type="match status" value="1"/>
</dbReference>
<dbReference type="InterPro" id="IPR018060">
    <property type="entry name" value="HTH_AraC"/>
</dbReference>
<dbReference type="Gene3D" id="1.10.10.60">
    <property type="entry name" value="Homeodomain-like"/>
    <property type="match status" value="2"/>
</dbReference>
<dbReference type="PANTHER" id="PTHR43280">
    <property type="entry name" value="ARAC-FAMILY TRANSCRIPTIONAL REGULATOR"/>
    <property type="match status" value="1"/>
</dbReference>
<feature type="domain" description="HTH araC/xylS-type" evidence="4">
    <location>
        <begin position="193"/>
        <end position="291"/>
    </location>
</feature>
<dbReference type="eggNOG" id="COG1917">
    <property type="taxonomic scope" value="Bacteria"/>
</dbReference>
<dbReference type="PANTHER" id="PTHR43280:SF2">
    <property type="entry name" value="HTH-TYPE TRANSCRIPTIONAL REGULATOR EXSA"/>
    <property type="match status" value="1"/>
</dbReference>
<evidence type="ECO:0000256" key="2">
    <source>
        <dbReference type="ARBA" id="ARBA00023125"/>
    </source>
</evidence>
<dbReference type="GO" id="GO:0003700">
    <property type="term" value="F:DNA-binding transcription factor activity"/>
    <property type="evidence" value="ECO:0007669"/>
    <property type="project" value="InterPro"/>
</dbReference>
<keyword evidence="2" id="KW-0238">DNA-binding</keyword>
<dbReference type="SUPFAM" id="SSF46689">
    <property type="entry name" value="Homeodomain-like"/>
    <property type="match status" value="2"/>
</dbReference>
<dbReference type="GO" id="GO:0043565">
    <property type="term" value="F:sequence-specific DNA binding"/>
    <property type="evidence" value="ECO:0007669"/>
    <property type="project" value="InterPro"/>
</dbReference>
<dbReference type="InterPro" id="IPR037923">
    <property type="entry name" value="HTH-like"/>
</dbReference>
<reference evidence="6" key="1">
    <citation type="journal article" date="2013" name="Genome Announc.">
        <title>Complete Chromosome Sequence of Carnobacterium maltaromaticum LMA 28.</title>
        <authorList>
            <person name="Cailliez-Grimal C."/>
            <person name="Chaillou S."/>
            <person name="Anba-Mondoloni J."/>
            <person name="Loux V."/>
            <person name="Afzal M.I."/>
            <person name="Rahman A."/>
            <person name="Kergourlay G."/>
            <person name="Champomier-Verges M.C."/>
            <person name="Zagorec M."/>
            <person name="Dalgaard P."/>
            <person name="Leisner J.J."/>
            <person name="Prevost H."/>
            <person name="Revol-Junelles A.M."/>
            <person name="Borges F."/>
        </authorList>
    </citation>
    <scope>NUCLEOTIDE SEQUENCE</scope>
    <source>
        <strain evidence="6">LMA28</strain>
    </source>
</reference>
<organism evidence="5 6">
    <name type="scientific">Carnobacterium maltaromaticum LMA28</name>
    <dbReference type="NCBI Taxonomy" id="1234679"/>
    <lineage>
        <taxon>Bacteria</taxon>
        <taxon>Bacillati</taxon>
        <taxon>Bacillota</taxon>
        <taxon>Bacilli</taxon>
        <taxon>Lactobacillales</taxon>
        <taxon>Carnobacteriaceae</taxon>
        <taxon>Carnobacterium</taxon>
    </lineage>
</organism>
<dbReference type="AlphaFoldDB" id="K8EQU0"/>
<dbReference type="eggNOG" id="COG2207">
    <property type="taxonomic scope" value="Bacteria"/>
</dbReference>
<accession>K8EQU0</accession>
<dbReference type="InterPro" id="IPR009057">
    <property type="entry name" value="Homeodomain-like_sf"/>
</dbReference>
<dbReference type="SMART" id="SM00342">
    <property type="entry name" value="HTH_ARAC"/>
    <property type="match status" value="1"/>
</dbReference>
<evidence type="ECO:0000313" key="6">
    <source>
        <dbReference type="Proteomes" id="UP000000212"/>
    </source>
</evidence>